<gene>
    <name evidence="2" type="ORF">PR048_021207</name>
</gene>
<protein>
    <recommendedName>
        <fullName evidence="4">Secreted protein</fullName>
    </recommendedName>
</protein>
<accession>A0ABQ9GXL8</accession>
<reference evidence="2 3" key="1">
    <citation type="submission" date="2023-02" db="EMBL/GenBank/DDBJ databases">
        <title>LHISI_Scaffold_Assembly.</title>
        <authorList>
            <person name="Stuart O.P."/>
            <person name="Cleave R."/>
            <person name="Magrath M.J.L."/>
            <person name="Mikheyev A.S."/>
        </authorList>
    </citation>
    <scope>NUCLEOTIDE SEQUENCE [LARGE SCALE GENOMIC DNA]</scope>
    <source>
        <strain evidence="2">Daus_M_001</strain>
        <tissue evidence="2">Leg muscle</tissue>
    </source>
</reference>
<keyword evidence="3" id="KW-1185">Reference proteome</keyword>
<dbReference type="EMBL" id="JARBHB010000008">
    <property type="protein sequence ID" value="KAJ8876760.1"/>
    <property type="molecule type" value="Genomic_DNA"/>
</dbReference>
<feature type="chain" id="PRO_5046071974" description="Secreted protein" evidence="1">
    <location>
        <begin position="17"/>
        <end position="226"/>
    </location>
</feature>
<evidence type="ECO:0000313" key="3">
    <source>
        <dbReference type="Proteomes" id="UP001159363"/>
    </source>
</evidence>
<organism evidence="2 3">
    <name type="scientific">Dryococelus australis</name>
    <dbReference type="NCBI Taxonomy" id="614101"/>
    <lineage>
        <taxon>Eukaryota</taxon>
        <taxon>Metazoa</taxon>
        <taxon>Ecdysozoa</taxon>
        <taxon>Arthropoda</taxon>
        <taxon>Hexapoda</taxon>
        <taxon>Insecta</taxon>
        <taxon>Pterygota</taxon>
        <taxon>Neoptera</taxon>
        <taxon>Polyneoptera</taxon>
        <taxon>Phasmatodea</taxon>
        <taxon>Verophasmatodea</taxon>
        <taxon>Anareolatae</taxon>
        <taxon>Phasmatidae</taxon>
        <taxon>Eurycanthinae</taxon>
        <taxon>Dryococelus</taxon>
    </lineage>
</organism>
<comment type="caution">
    <text evidence="2">The sequence shown here is derived from an EMBL/GenBank/DDBJ whole genome shotgun (WGS) entry which is preliminary data.</text>
</comment>
<evidence type="ECO:0000256" key="1">
    <source>
        <dbReference type="SAM" id="SignalP"/>
    </source>
</evidence>
<evidence type="ECO:0000313" key="2">
    <source>
        <dbReference type="EMBL" id="KAJ8876760.1"/>
    </source>
</evidence>
<proteinExistence type="predicted"/>
<sequence length="226" mass="24704">MTVGKTWIIALTYTMAVDVRCEVVVAVEAVDELAESAAHRGAVQGSVVAQILEVGVGAHQLAPGSRVAHDALWNTPAPVHFAVFRVAQLHAEKTARVLASHRCEAGSIPGGVTPEFRTWESHRTLPLFGGFPRGSFASPALLVHHCTDDFTENVPVHNPLRGSPLKVPQVHALRRELSTSVRSLAFSGDDLLDERRSFALVAPRHRTRKPTLDRREPFRPCARVRA</sequence>
<feature type="signal peptide" evidence="1">
    <location>
        <begin position="1"/>
        <end position="16"/>
    </location>
</feature>
<dbReference type="Proteomes" id="UP001159363">
    <property type="component" value="Chromosome 7"/>
</dbReference>
<name>A0ABQ9GXL8_9NEOP</name>
<keyword evidence="1" id="KW-0732">Signal</keyword>
<evidence type="ECO:0008006" key="4">
    <source>
        <dbReference type="Google" id="ProtNLM"/>
    </source>
</evidence>